<feature type="region of interest" description="Disordered" evidence="1">
    <location>
        <begin position="613"/>
        <end position="641"/>
    </location>
</feature>
<dbReference type="GO" id="GO:0034976">
    <property type="term" value="P:response to endoplasmic reticulum stress"/>
    <property type="evidence" value="ECO:0007669"/>
    <property type="project" value="TreeGrafter"/>
</dbReference>
<keyword evidence="2" id="KW-1133">Transmembrane helix</keyword>
<organism evidence="3 4">
    <name type="scientific">Panagrolaimus superbus</name>
    <dbReference type="NCBI Taxonomy" id="310955"/>
    <lineage>
        <taxon>Eukaryota</taxon>
        <taxon>Metazoa</taxon>
        <taxon>Ecdysozoa</taxon>
        <taxon>Nematoda</taxon>
        <taxon>Chromadorea</taxon>
        <taxon>Rhabditida</taxon>
        <taxon>Tylenchina</taxon>
        <taxon>Panagrolaimomorpha</taxon>
        <taxon>Panagrolaimoidea</taxon>
        <taxon>Panagrolaimidae</taxon>
        <taxon>Panagrolaimus</taxon>
    </lineage>
</organism>
<evidence type="ECO:0000256" key="1">
    <source>
        <dbReference type="SAM" id="MobiDB-lite"/>
    </source>
</evidence>
<dbReference type="GO" id="GO:1904294">
    <property type="term" value="P:positive regulation of ERAD pathway"/>
    <property type="evidence" value="ECO:0007669"/>
    <property type="project" value="TreeGrafter"/>
</dbReference>
<accession>A0A914YXZ1</accession>
<proteinExistence type="predicted"/>
<feature type="transmembrane region" description="Helical" evidence="2">
    <location>
        <begin position="416"/>
        <end position="436"/>
    </location>
</feature>
<feature type="transmembrane region" description="Helical" evidence="2">
    <location>
        <begin position="103"/>
        <end position="126"/>
    </location>
</feature>
<evidence type="ECO:0000313" key="3">
    <source>
        <dbReference type="Proteomes" id="UP000887577"/>
    </source>
</evidence>
<protein>
    <submittedName>
        <fullName evidence="4">Membralin</fullName>
    </submittedName>
</protein>
<dbReference type="GO" id="GO:0005783">
    <property type="term" value="C:endoplasmic reticulum"/>
    <property type="evidence" value="ECO:0007669"/>
    <property type="project" value="TreeGrafter"/>
</dbReference>
<feature type="transmembrane region" description="Helical" evidence="2">
    <location>
        <begin position="372"/>
        <end position="395"/>
    </location>
</feature>
<dbReference type="PANTHER" id="PTHR21650:SF4">
    <property type="entry name" value="MEMBRALIN"/>
    <property type="match status" value="1"/>
</dbReference>
<feature type="compositionally biased region" description="Low complexity" evidence="1">
    <location>
        <begin position="613"/>
        <end position="631"/>
    </location>
</feature>
<dbReference type="InterPro" id="IPR019144">
    <property type="entry name" value="Membralin"/>
</dbReference>
<dbReference type="Proteomes" id="UP000887577">
    <property type="component" value="Unplaced"/>
</dbReference>
<name>A0A914YXZ1_9BILA</name>
<evidence type="ECO:0000313" key="4">
    <source>
        <dbReference type="WBParaSite" id="PSU_v2.g4510.t1"/>
    </source>
</evidence>
<dbReference type="AlphaFoldDB" id="A0A914YXZ1"/>
<dbReference type="Pfam" id="PF09746">
    <property type="entry name" value="Membralin"/>
    <property type="match status" value="1"/>
</dbReference>
<dbReference type="PANTHER" id="PTHR21650">
    <property type="entry name" value="MEMBRALIN/KINETOCHORE PROTEIN NUF2"/>
    <property type="match status" value="1"/>
</dbReference>
<reference evidence="4" key="1">
    <citation type="submission" date="2022-11" db="UniProtKB">
        <authorList>
            <consortium name="WormBaseParasite"/>
        </authorList>
    </citation>
    <scope>IDENTIFICATION</scope>
</reference>
<feature type="transmembrane region" description="Helical" evidence="2">
    <location>
        <begin position="495"/>
        <end position="516"/>
    </location>
</feature>
<feature type="transmembrane region" description="Helical" evidence="2">
    <location>
        <begin position="448"/>
        <end position="466"/>
    </location>
</feature>
<keyword evidence="2" id="KW-0812">Transmembrane</keyword>
<sequence>MENLQDNSQLRQNPSFVVLRVNNNGGATIGNGNNAEDFDFAAFEQLQFQGNTINLRGGNAGGGGGGGGGGHGINSVRNHLFHVMLVKLSLAYAQHTSPRIRRLIEFISLAFALLCFFMILYIHLLVPAVPANCLDNIKETWPKRGIVRIEVVKSWKEYNSYISSLQKQTQQNTHFSLKDVFIYGPSALPQEVKKVSKIYEAINDQENTTANNSFFGWFLDAFDVMFDIFVDPVRTPSNVDRFVPEKSLMDLIYDIEEEKNQEEANDDDNNNIHGPFLYIVEYSLHHGLLRLPVDLRNYYNIPVMLVQLSADDENQCLAPYRNQGLNKLFMGFDDILMHSVKSLSENYTEKGYLYDLIKNEHYHFVSYAPNKFVYLTALFVMLIFTFAISMLLRFSHHQIFLFIVDLLHMFELNQPLVFPIAPLLTVLLALVGMEAIMSEVFVDTTTAFYVILLVWIADQYDAICCHSQVGRKHWLKFFYLYHYAFYAYHYRYSGQYTSCALITSAAFVIHSMIFFFHHYELPLILYSNDFQQLIRQLRQQGNEFRQLGRNEPTIGDSDSTTQIGEINRALLISRNIPEPLRTDILREAQRMNIRVLSDEPNVQIIDNDSNSLSEEALSSQQSLSSRTSPESHPFPAPPSPEVIEGAEIIATNLVQQTMNELFDTTNFNADNSSSNIEASGN</sequence>
<dbReference type="WBParaSite" id="PSU_v2.g4510.t1">
    <property type="protein sequence ID" value="PSU_v2.g4510.t1"/>
    <property type="gene ID" value="PSU_v2.g4510"/>
</dbReference>
<keyword evidence="3" id="KW-1185">Reference proteome</keyword>
<evidence type="ECO:0000256" key="2">
    <source>
        <dbReference type="SAM" id="Phobius"/>
    </source>
</evidence>
<keyword evidence="2" id="KW-0472">Membrane</keyword>